<dbReference type="GO" id="GO:0006508">
    <property type="term" value="P:proteolysis"/>
    <property type="evidence" value="ECO:0007669"/>
    <property type="project" value="UniProtKB-KW"/>
</dbReference>
<keyword evidence="2" id="KW-1003">Cell membrane</keyword>
<organism evidence="14 15">
    <name type="scientific">Rhodobium orientis</name>
    <dbReference type="NCBI Taxonomy" id="34017"/>
    <lineage>
        <taxon>Bacteria</taxon>
        <taxon>Pseudomonadati</taxon>
        <taxon>Pseudomonadota</taxon>
        <taxon>Alphaproteobacteria</taxon>
        <taxon>Hyphomicrobiales</taxon>
        <taxon>Rhodobiaceae</taxon>
        <taxon>Rhodobium</taxon>
    </lineage>
</organism>
<keyword evidence="7 11" id="KW-0862">Zinc</keyword>
<comment type="cofactor">
    <cofactor evidence="11">
        <name>Zn(2+)</name>
        <dbReference type="ChEBI" id="CHEBI:29105"/>
    </cofactor>
    <text evidence="11">Binds 1 zinc ion per subunit.</text>
</comment>
<evidence type="ECO:0000256" key="4">
    <source>
        <dbReference type="ARBA" id="ARBA00022692"/>
    </source>
</evidence>
<evidence type="ECO:0000256" key="10">
    <source>
        <dbReference type="ARBA" id="ARBA00023136"/>
    </source>
</evidence>
<evidence type="ECO:0000313" key="14">
    <source>
        <dbReference type="EMBL" id="RAI24678.1"/>
    </source>
</evidence>
<dbReference type="GO" id="GO:0005886">
    <property type="term" value="C:plasma membrane"/>
    <property type="evidence" value="ECO:0007669"/>
    <property type="project" value="UniProtKB-SubCell"/>
</dbReference>
<feature type="domain" description="Peptidase M48" evidence="13">
    <location>
        <begin position="112"/>
        <end position="295"/>
    </location>
</feature>
<dbReference type="GO" id="GO:0046872">
    <property type="term" value="F:metal ion binding"/>
    <property type="evidence" value="ECO:0007669"/>
    <property type="project" value="UniProtKB-KW"/>
</dbReference>
<keyword evidence="9 11" id="KW-0482">Metalloprotease</keyword>
<evidence type="ECO:0000256" key="6">
    <source>
        <dbReference type="ARBA" id="ARBA00022801"/>
    </source>
</evidence>
<protein>
    <recommendedName>
        <fullName evidence="13">Peptidase M48 domain-containing protein</fullName>
    </recommendedName>
</protein>
<evidence type="ECO:0000259" key="13">
    <source>
        <dbReference type="Pfam" id="PF01435"/>
    </source>
</evidence>
<keyword evidence="10 12" id="KW-0472">Membrane</keyword>
<dbReference type="PANTHER" id="PTHR43221:SF1">
    <property type="entry name" value="PROTEASE HTPX"/>
    <property type="match status" value="1"/>
</dbReference>
<evidence type="ECO:0000313" key="15">
    <source>
        <dbReference type="Proteomes" id="UP000249299"/>
    </source>
</evidence>
<dbReference type="Pfam" id="PF01435">
    <property type="entry name" value="Peptidase_M48"/>
    <property type="match status" value="1"/>
</dbReference>
<dbReference type="PANTHER" id="PTHR43221">
    <property type="entry name" value="PROTEASE HTPX"/>
    <property type="match status" value="1"/>
</dbReference>
<keyword evidence="4 12" id="KW-0812">Transmembrane</keyword>
<evidence type="ECO:0000256" key="3">
    <source>
        <dbReference type="ARBA" id="ARBA00022670"/>
    </source>
</evidence>
<keyword evidence="3 11" id="KW-0645">Protease</keyword>
<reference evidence="14 15" key="1">
    <citation type="submission" date="2017-07" db="EMBL/GenBank/DDBJ databases">
        <title>Draft Genome Sequences of Select Purple Nonsulfur Bacteria.</title>
        <authorList>
            <person name="Lasarre B."/>
            <person name="Mckinlay J.B."/>
        </authorList>
    </citation>
    <scope>NUCLEOTIDE SEQUENCE [LARGE SCALE GENOMIC DNA]</scope>
    <source>
        <strain evidence="14 15">DSM 11290</strain>
    </source>
</reference>
<evidence type="ECO:0000256" key="5">
    <source>
        <dbReference type="ARBA" id="ARBA00022723"/>
    </source>
</evidence>
<comment type="similarity">
    <text evidence="11">Belongs to the peptidase M48 family.</text>
</comment>
<feature type="transmembrane region" description="Helical" evidence="12">
    <location>
        <begin position="20"/>
        <end position="44"/>
    </location>
</feature>
<evidence type="ECO:0000256" key="2">
    <source>
        <dbReference type="ARBA" id="ARBA00022475"/>
    </source>
</evidence>
<evidence type="ECO:0000256" key="8">
    <source>
        <dbReference type="ARBA" id="ARBA00022989"/>
    </source>
</evidence>
<accession>A0A327JMN5</accession>
<evidence type="ECO:0000256" key="7">
    <source>
        <dbReference type="ARBA" id="ARBA00022833"/>
    </source>
</evidence>
<evidence type="ECO:0000256" key="1">
    <source>
        <dbReference type="ARBA" id="ARBA00004651"/>
    </source>
</evidence>
<comment type="subcellular location">
    <subcellularLocation>
        <location evidence="1">Cell membrane</location>
        <topology evidence="1">Multi-pass membrane protein</topology>
    </subcellularLocation>
</comment>
<proteinExistence type="inferred from homology"/>
<dbReference type="InterPro" id="IPR001915">
    <property type="entry name" value="Peptidase_M48"/>
</dbReference>
<dbReference type="InterPro" id="IPR050083">
    <property type="entry name" value="HtpX_protease"/>
</dbReference>
<dbReference type="OrthoDB" id="15218at2"/>
<comment type="caution">
    <text evidence="14">The sequence shown here is derived from an EMBL/GenBank/DDBJ whole genome shotgun (WGS) entry which is preliminary data.</text>
</comment>
<feature type="transmembrane region" description="Helical" evidence="12">
    <location>
        <begin position="65"/>
        <end position="86"/>
    </location>
</feature>
<gene>
    <name evidence="14" type="ORF">CH339_21630</name>
</gene>
<keyword evidence="15" id="KW-1185">Reference proteome</keyword>
<evidence type="ECO:0000256" key="11">
    <source>
        <dbReference type="RuleBase" id="RU003983"/>
    </source>
</evidence>
<dbReference type="AlphaFoldDB" id="A0A327JMN5"/>
<keyword evidence="6 11" id="KW-0378">Hydrolase</keyword>
<dbReference type="Proteomes" id="UP000249299">
    <property type="component" value="Unassembled WGS sequence"/>
</dbReference>
<keyword evidence="8 12" id="KW-1133">Transmembrane helix</keyword>
<dbReference type="GO" id="GO:0004222">
    <property type="term" value="F:metalloendopeptidase activity"/>
    <property type="evidence" value="ECO:0007669"/>
    <property type="project" value="InterPro"/>
</dbReference>
<name>A0A327JMN5_9HYPH</name>
<dbReference type="Gene3D" id="3.30.2010.10">
    <property type="entry name" value="Metalloproteases ('zincins'), catalytic domain"/>
    <property type="match status" value="1"/>
</dbReference>
<evidence type="ECO:0000256" key="12">
    <source>
        <dbReference type="SAM" id="Phobius"/>
    </source>
</evidence>
<keyword evidence="5" id="KW-0479">Metal-binding</keyword>
<sequence>MMAQLDPTRLSNPLWPTVVILTFGAFVGAAIGNFVMINGTYAWVVVNHPGTLFYVAPRLAPKLGAIANFTMVAIPLWAVLGGWWAASLAAGRTGSVGVDLGVMLLSEGHPVCRRVNELARELALPPIKWVGWFEDDAINAFAVGTRRDNALIAISRGAIEKLSNEQCDAVLAHELAHVANNDMARMTYARGVQEALTFFLLWRGFKNVARWLFTPISQLELMRFSRQREYWADAVAAVLTSPEAMIGALEAIHAAATKPPASQKAYAGFMIRGNDRNLFATHPPADERILALRSRKYIERLPVVGAAPTPASAPFLGS</sequence>
<dbReference type="EMBL" id="NPEV01000071">
    <property type="protein sequence ID" value="RAI24678.1"/>
    <property type="molecule type" value="Genomic_DNA"/>
</dbReference>
<evidence type="ECO:0000256" key="9">
    <source>
        <dbReference type="ARBA" id="ARBA00023049"/>
    </source>
</evidence>